<proteinExistence type="predicted"/>
<protein>
    <submittedName>
        <fullName evidence="1">Uncharacterized protein</fullName>
    </submittedName>
</protein>
<dbReference type="EMBL" id="MU003538">
    <property type="protein sequence ID" value="KAF2464205.1"/>
    <property type="molecule type" value="Genomic_DNA"/>
</dbReference>
<reference evidence="1" key="1">
    <citation type="journal article" date="2020" name="Stud. Mycol.">
        <title>101 Dothideomycetes genomes: a test case for predicting lifestyles and emergence of pathogens.</title>
        <authorList>
            <person name="Haridas S."/>
            <person name="Albert R."/>
            <person name="Binder M."/>
            <person name="Bloem J."/>
            <person name="Labutti K."/>
            <person name="Salamov A."/>
            <person name="Andreopoulos B."/>
            <person name="Baker S."/>
            <person name="Barry K."/>
            <person name="Bills G."/>
            <person name="Bluhm B."/>
            <person name="Cannon C."/>
            <person name="Castanera R."/>
            <person name="Culley D."/>
            <person name="Daum C."/>
            <person name="Ezra D."/>
            <person name="Gonzalez J."/>
            <person name="Henrissat B."/>
            <person name="Kuo A."/>
            <person name="Liang C."/>
            <person name="Lipzen A."/>
            <person name="Lutzoni F."/>
            <person name="Magnuson J."/>
            <person name="Mondo S."/>
            <person name="Nolan M."/>
            <person name="Ohm R."/>
            <person name="Pangilinan J."/>
            <person name="Park H.-J."/>
            <person name="Ramirez L."/>
            <person name="Alfaro M."/>
            <person name="Sun H."/>
            <person name="Tritt A."/>
            <person name="Yoshinaga Y."/>
            <person name="Zwiers L.-H."/>
            <person name="Turgeon B."/>
            <person name="Goodwin S."/>
            <person name="Spatafora J."/>
            <person name="Crous P."/>
            <person name="Grigoriev I."/>
        </authorList>
    </citation>
    <scope>NUCLEOTIDE SEQUENCE</scope>
    <source>
        <strain evidence="1">ATCC 200398</strain>
    </source>
</reference>
<evidence type="ECO:0000313" key="1">
    <source>
        <dbReference type="EMBL" id="KAF2464205.1"/>
    </source>
</evidence>
<evidence type="ECO:0000313" key="2">
    <source>
        <dbReference type="Proteomes" id="UP000799755"/>
    </source>
</evidence>
<gene>
    <name evidence="1" type="ORF">BDR25DRAFT_97177</name>
</gene>
<organism evidence="1 2">
    <name type="scientific">Lindgomyces ingoldianus</name>
    <dbReference type="NCBI Taxonomy" id="673940"/>
    <lineage>
        <taxon>Eukaryota</taxon>
        <taxon>Fungi</taxon>
        <taxon>Dikarya</taxon>
        <taxon>Ascomycota</taxon>
        <taxon>Pezizomycotina</taxon>
        <taxon>Dothideomycetes</taxon>
        <taxon>Pleosporomycetidae</taxon>
        <taxon>Pleosporales</taxon>
        <taxon>Lindgomycetaceae</taxon>
        <taxon>Lindgomyces</taxon>
    </lineage>
</organism>
<accession>A0ACB6QBG6</accession>
<dbReference type="Proteomes" id="UP000799755">
    <property type="component" value="Unassembled WGS sequence"/>
</dbReference>
<comment type="caution">
    <text evidence="1">The sequence shown here is derived from an EMBL/GenBank/DDBJ whole genome shotgun (WGS) entry which is preliminary data.</text>
</comment>
<keyword evidence="2" id="KW-1185">Reference proteome</keyword>
<name>A0ACB6QBG6_9PLEO</name>
<sequence>MNLDNPRDETCLNAVQKLDSLREDFDGTQDKTILESVRNLEGKILDYWNPTQNSILLVSKHISGEVLDILYGENIFKLHLHGEGTYFIRKNFTDRNRQRMRYLLLIARPMGVSYRPERIVDDPLWRSILPHLKGLRIILEQPVEVGSYYNAPTLECEMGCWVDWIRPMLQCFGGHLSIQTEVEIDCDVRAETRALAKDCLPYGYQEIRCRHVGDFVFKRGQFSWESGYWDGDGLMNSRDADGDWDSD</sequence>